<dbReference type="InterPro" id="IPR019448">
    <property type="entry name" value="NT-C2"/>
</dbReference>
<dbReference type="PANTHER" id="PTHR34452">
    <property type="entry name" value="MYOSIN HEAVY CHAIN-RELATED PROTEIN"/>
    <property type="match status" value="1"/>
</dbReference>
<evidence type="ECO:0000313" key="4">
    <source>
        <dbReference type="Proteomes" id="UP000829196"/>
    </source>
</evidence>
<organism evidence="3 4">
    <name type="scientific">Dendrobium nobile</name>
    <name type="common">Orchid</name>
    <dbReference type="NCBI Taxonomy" id="94219"/>
    <lineage>
        <taxon>Eukaryota</taxon>
        <taxon>Viridiplantae</taxon>
        <taxon>Streptophyta</taxon>
        <taxon>Embryophyta</taxon>
        <taxon>Tracheophyta</taxon>
        <taxon>Spermatophyta</taxon>
        <taxon>Magnoliopsida</taxon>
        <taxon>Liliopsida</taxon>
        <taxon>Asparagales</taxon>
        <taxon>Orchidaceae</taxon>
        <taxon>Epidendroideae</taxon>
        <taxon>Malaxideae</taxon>
        <taxon>Dendrobiinae</taxon>
        <taxon>Dendrobium</taxon>
    </lineage>
</organism>
<dbReference type="AlphaFoldDB" id="A0A8T3BIH6"/>
<gene>
    <name evidence="3" type="ORF">KFK09_009770</name>
</gene>
<dbReference type="Proteomes" id="UP000829196">
    <property type="component" value="Unassembled WGS sequence"/>
</dbReference>
<dbReference type="Pfam" id="PF10358">
    <property type="entry name" value="NT-C2"/>
    <property type="match status" value="1"/>
</dbReference>
<feature type="coiled-coil region" evidence="1">
    <location>
        <begin position="654"/>
        <end position="835"/>
    </location>
</feature>
<evidence type="ECO:0000313" key="3">
    <source>
        <dbReference type="EMBL" id="KAI0513740.1"/>
    </source>
</evidence>
<dbReference type="EMBL" id="JAGYWB010000008">
    <property type="protein sequence ID" value="KAI0513740.1"/>
    <property type="molecule type" value="Genomic_DNA"/>
</dbReference>
<feature type="coiled-coil region" evidence="1">
    <location>
        <begin position="919"/>
        <end position="981"/>
    </location>
</feature>
<keyword evidence="1" id="KW-0175">Coiled coil</keyword>
<protein>
    <recommendedName>
        <fullName evidence="2">C2 NT-type domain-containing protein</fullName>
    </recommendedName>
</protein>
<sequence length="986" mass="113141">MIKPAKWWSEKKKKKINAVFKFYLTVTKEVQLEWEKLRVSFFPVVAGKPGTRPEKVVVLDGSPIYITTTLTSNPKTAKINDKVYLFVLSATDSAKFGIVGETEINLANYAESSKSISLPVKALNAGILLQLTIQRVEGEAEGRGIDEDGDAAVKQQRRTLWRRLSNSEIEEGKTVSDGANDIKTSKEISSVNSQARMKFPSSRTVIAHVKPLGNHEKSRNSDDISASGSDNNLVRYTGKENGTNNNINHHGSQTLLFPISNADNPRDSNDSSVISTPYRSIDGSNTISGETFLRASQESDNLVENYMNDIIALTSQLEVAKPQTLQKQVIKKSVQAKDLAIELQSMKEERDVLGKECEELKVSKKIAIDEENVSAKLDFGGKNPWSMLEETKQELNNEKKLNADLQLQLNKLEESHSELILAKRNLEERLQQKNKEICSSGCGTTAIKTRSHQLNNSECKKDDDHEQQTLDQKIELTNYKKKHEELEMQMEQLALDYEILKQENHGISTKLEQTQLREQLRMQFDYSSNLASMSELEAQVESLENELVRQAEVFQADLEIISRAKVEQEKRTIQAEEAHRKTRLHNYNAAEQLQEEFKRLTLQMSEAFDFNEKLVMQTLKEFSNIHLQKCQLEEMLKKRNEEFELVRQQNNIKCQQLIKQIDFQTQEIDGLQLELQEKLNEFDDKVKSEEEMQRASSEQIAQLKAEIEILSRKNDQLSEKITLNQNLIEEMGQQKASIKEIEMLLQDHKKESAILEYELALLKEEAKKTQQELNDLRQVKIKNDADIDNLNAEVTIQKAHYTDLKHSMNENELEKENLKKQVVQLRAELLKEVKVVGIIENKIKDHKENLTDSARMKSSTRTKNYKATQAQLYFQDAALEEGRSCGKYLQNPIKEGKTQTKDLNSIDMGLIISDIFDIFTSEQKKKAEVLREKAKLKEQNNNTETELKEMQERYSHMSLKFAEVEGERQQLVLKIRSLKKNLKIKF</sequence>
<dbReference type="PANTHER" id="PTHR34452:SF7">
    <property type="entry name" value="MYOSIN HEAVY CHAIN-RELATED PROTEIN"/>
    <property type="match status" value="1"/>
</dbReference>
<comment type="caution">
    <text evidence="3">The sequence shown here is derived from an EMBL/GenBank/DDBJ whole genome shotgun (WGS) entry which is preliminary data.</text>
</comment>
<feature type="domain" description="C2 NT-type" evidence="2">
    <location>
        <begin position="1"/>
        <end position="137"/>
    </location>
</feature>
<reference evidence="3" key="1">
    <citation type="journal article" date="2022" name="Front. Genet.">
        <title>Chromosome-Scale Assembly of the Dendrobium nobile Genome Provides Insights Into the Molecular Mechanism of the Biosynthesis of the Medicinal Active Ingredient of Dendrobium.</title>
        <authorList>
            <person name="Xu Q."/>
            <person name="Niu S.-C."/>
            <person name="Li K.-L."/>
            <person name="Zheng P.-J."/>
            <person name="Zhang X.-J."/>
            <person name="Jia Y."/>
            <person name="Liu Y."/>
            <person name="Niu Y.-X."/>
            <person name="Yu L.-H."/>
            <person name="Chen D.-F."/>
            <person name="Zhang G.-Q."/>
        </authorList>
    </citation>
    <scope>NUCLEOTIDE SEQUENCE</scope>
    <source>
        <tissue evidence="3">Leaf</tissue>
    </source>
</reference>
<name>A0A8T3BIH6_DENNO</name>
<feature type="coiled-coil region" evidence="1">
    <location>
        <begin position="476"/>
        <end position="553"/>
    </location>
</feature>
<evidence type="ECO:0000259" key="2">
    <source>
        <dbReference type="PROSITE" id="PS51840"/>
    </source>
</evidence>
<evidence type="ECO:0000256" key="1">
    <source>
        <dbReference type="SAM" id="Coils"/>
    </source>
</evidence>
<proteinExistence type="predicted"/>
<keyword evidence="4" id="KW-1185">Reference proteome</keyword>
<feature type="coiled-coil region" evidence="1">
    <location>
        <begin position="388"/>
        <end position="436"/>
    </location>
</feature>
<dbReference type="PROSITE" id="PS51840">
    <property type="entry name" value="C2_NT"/>
    <property type="match status" value="1"/>
</dbReference>
<accession>A0A8T3BIH6</accession>
<dbReference type="SMR" id="A0A8T3BIH6"/>
<feature type="coiled-coil region" evidence="1">
    <location>
        <begin position="336"/>
        <end position="363"/>
    </location>
</feature>
<dbReference type="OrthoDB" id="765176at2759"/>